<dbReference type="GO" id="GO:0004029">
    <property type="term" value="F:aldehyde dehydrogenase (NAD+) activity"/>
    <property type="evidence" value="ECO:0007669"/>
    <property type="project" value="TreeGrafter"/>
</dbReference>
<accession>A0A0C3F6F3</accession>
<dbReference type="PROSITE" id="PS00687">
    <property type="entry name" value="ALDEHYDE_DEHYDR_GLU"/>
    <property type="match status" value="1"/>
</dbReference>
<comment type="similarity">
    <text evidence="1 3 6">Belongs to the aldehyde dehydrogenase family.</text>
</comment>
<dbReference type="Pfam" id="PF00171">
    <property type="entry name" value="Aldedh"/>
    <property type="match status" value="1"/>
</dbReference>
<dbReference type="InParanoid" id="A0A0C3F6F3"/>
<dbReference type="OrthoDB" id="440325at2759"/>
<evidence type="ECO:0000313" key="9">
    <source>
        <dbReference type="Proteomes" id="UP000054166"/>
    </source>
</evidence>
<name>A0A0C3F6F3_PILCF</name>
<dbReference type="InterPro" id="IPR012394">
    <property type="entry name" value="Aldehyde_DH_NAD(P)"/>
</dbReference>
<feature type="active site" evidence="4">
    <location>
        <position position="252"/>
    </location>
</feature>
<dbReference type="HOGENOM" id="CLU_005391_3_1_1"/>
<dbReference type="InterPro" id="IPR015590">
    <property type="entry name" value="Aldehyde_DH_dom"/>
</dbReference>
<evidence type="ECO:0000259" key="7">
    <source>
        <dbReference type="Pfam" id="PF00171"/>
    </source>
</evidence>
<dbReference type="FunFam" id="3.40.605.10:FF:000004">
    <property type="entry name" value="Aldehyde dehydrogenase"/>
    <property type="match status" value="1"/>
</dbReference>
<dbReference type="Proteomes" id="UP000054166">
    <property type="component" value="Unassembled WGS sequence"/>
</dbReference>
<evidence type="ECO:0000256" key="3">
    <source>
        <dbReference type="PIRNR" id="PIRNR036492"/>
    </source>
</evidence>
<dbReference type="PANTHER" id="PTHR43570:SF16">
    <property type="entry name" value="ALDEHYDE DEHYDROGENASE TYPE III, ISOFORM Q"/>
    <property type="match status" value="1"/>
</dbReference>
<protein>
    <recommendedName>
        <fullName evidence="3">Aldehyde dehydrogenase</fullName>
    </recommendedName>
</protein>
<dbReference type="AlphaFoldDB" id="A0A0C3F6F3"/>
<dbReference type="SUPFAM" id="SSF53720">
    <property type="entry name" value="ALDH-like"/>
    <property type="match status" value="1"/>
</dbReference>
<dbReference type="GO" id="GO:0005737">
    <property type="term" value="C:cytoplasm"/>
    <property type="evidence" value="ECO:0007669"/>
    <property type="project" value="TreeGrafter"/>
</dbReference>
<reference evidence="9" key="2">
    <citation type="submission" date="2015-01" db="EMBL/GenBank/DDBJ databases">
        <title>Evolutionary Origins and Diversification of the Mycorrhizal Mutualists.</title>
        <authorList>
            <consortium name="DOE Joint Genome Institute"/>
            <consortium name="Mycorrhizal Genomics Consortium"/>
            <person name="Kohler A."/>
            <person name="Kuo A."/>
            <person name="Nagy L.G."/>
            <person name="Floudas D."/>
            <person name="Copeland A."/>
            <person name="Barry K.W."/>
            <person name="Cichocki N."/>
            <person name="Veneault-Fourrey C."/>
            <person name="LaButti K."/>
            <person name="Lindquist E.A."/>
            <person name="Lipzen A."/>
            <person name="Lundell T."/>
            <person name="Morin E."/>
            <person name="Murat C."/>
            <person name="Riley R."/>
            <person name="Ohm R."/>
            <person name="Sun H."/>
            <person name="Tunlid A."/>
            <person name="Henrissat B."/>
            <person name="Grigoriev I.V."/>
            <person name="Hibbett D.S."/>
            <person name="Martin F."/>
        </authorList>
    </citation>
    <scope>NUCLEOTIDE SEQUENCE [LARGE SCALE GENOMIC DNA]</scope>
    <source>
        <strain evidence="9">F 1598</strain>
    </source>
</reference>
<dbReference type="PIRSF" id="PIRSF036492">
    <property type="entry name" value="ALDH"/>
    <property type="match status" value="1"/>
</dbReference>
<reference evidence="8 9" key="1">
    <citation type="submission" date="2014-04" db="EMBL/GenBank/DDBJ databases">
        <authorList>
            <consortium name="DOE Joint Genome Institute"/>
            <person name="Kuo A."/>
            <person name="Tarkka M."/>
            <person name="Buscot F."/>
            <person name="Kohler A."/>
            <person name="Nagy L.G."/>
            <person name="Floudas D."/>
            <person name="Copeland A."/>
            <person name="Barry K.W."/>
            <person name="Cichocki N."/>
            <person name="Veneault-Fourrey C."/>
            <person name="LaButti K."/>
            <person name="Lindquist E.A."/>
            <person name="Lipzen A."/>
            <person name="Lundell T."/>
            <person name="Morin E."/>
            <person name="Murat C."/>
            <person name="Sun H."/>
            <person name="Tunlid A."/>
            <person name="Henrissat B."/>
            <person name="Grigoriev I.V."/>
            <person name="Hibbett D.S."/>
            <person name="Martin F."/>
            <person name="Nordberg H.P."/>
            <person name="Cantor M.N."/>
            <person name="Hua S.X."/>
        </authorList>
    </citation>
    <scope>NUCLEOTIDE SEQUENCE [LARGE SCALE GENOMIC DNA]</scope>
    <source>
        <strain evidence="8 9">F 1598</strain>
    </source>
</reference>
<evidence type="ECO:0000313" key="8">
    <source>
        <dbReference type="EMBL" id="KIM80210.1"/>
    </source>
</evidence>
<proteinExistence type="inferred from homology"/>
<dbReference type="PANTHER" id="PTHR43570">
    <property type="entry name" value="ALDEHYDE DEHYDROGENASE"/>
    <property type="match status" value="1"/>
</dbReference>
<keyword evidence="2 3" id="KW-0560">Oxidoreductase</keyword>
<dbReference type="EMBL" id="KN833005">
    <property type="protein sequence ID" value="KIM80210.1"/>
    <property type="molecule type" value="Genomic_DNA"/>
</dbReference>
<evidence type="ECO:0000256" key="5">
    <source>
        <dbReference type="PROSITE-ProRule" id="PRU10007"/>
    </source>
</evidence>
<keyword evidence="9" id="KW-1185">Reference proteome</keyword>
<dbReference type="InterPro" id="IPR029510">
    <property type="entry name" value="Ald_DH_CS_GLU"/>
</dbReference>
<dbReference type="STRING" id="765440.A0A0C3F6F3"/>
<dbReference type="Gene3D" id="3.40.309.10">
    <property type="entry name" value="Aldehyde Dehydrogenase, Chain A, domain 2"/>
    <property type="match status" value="1"/>
</dbReference>
<organism evidence="8 9">
    <name type="scientific">Piloderma croceum (strain F 1598)</name>
    <dbReference type="NCBI Taxonomy" id="765440"/>
    <lineage>
        <taxon>Eukaryota</taxon>
        <taxon>Fungi</taxon>
        <taxon>Dikarya</taxon>
        <taxon>Basidiomycota</taxon>
        <taxon>Agaricomycotina</taxon>
        <taxon>Agaricomycetes</taxon>
        <taxon>Agaricomycetidae</taxon>
        <taxon>Atheliales</taxon>
        <taxon>Atheliaceae</taxon>
        <taxon>Piloderma</taxon>
    </lineage>
</organism>
<evidence type="ECO:0000256" key="1">
    <source>
        <dbReference type="ARBA" id="ARBA00009986"/>
    </source>
</evidence>
<evidence type="ECO:0000256" key="4">
    <source>
        <dbReference type="PIRSR" id="PIRSR036492-1"/>
    </source>
</evidence>
<dbReference type="Gene3D" id="3.40.605.10">
    <property type="entry name" value="Aldehyde Dehydrogenase, Chain A, domain 1"/>
    <property type="match status" value="1"/>
</dbReference>
<evidence type="ECO:0000256" key="6">
    <source>
        <dbReference type="RuleBase" id="RU003345"/>
    </source>
</evidence>
<sequence>MTYKPTPIDEIAKIHARLCATFASGKTLPFEYRRAQLLGLARMMQENVDALLGALHSDFGKHKFESNMPEIGVIIKSSITAANSVEEWMKPDKPQVEEWRSSYNTTVHKVPKGTVVNISPWNYPIILSFNPFVGIIAAGCTGVLKPSEYSPAVSALLAELFPKYLDPDAYAVINGSEFETTHMLEFKWDHIFLTGSPRVGRIVATAAAKNLTPVTLELGGKSPAFVDAGHTDLEIAARRILWGRTQNSGQVCVAPDYVLVPRTHQDALVSAFQKAYDSFWPHPKGPLDEKSELAHIIHSRAQTRLQNLISGTKGTIVMGGRSEGKRLEPTVVKDVKLDDVLMDAEIFGPILPIIPVDDINEAIRIICDRPIPLVVYVFTENEVTTDLLLRRTRSGQLVVNDVFQQVAIHEMPFNGCGESGYGSYLGKYSFDAFTHLRGSINVPLSMEPVLASRYPPYTEEAYYSSTAITRIQIPTA</sequence>
<dbReference type="GO" id="GO:0006081">
    <property type="term" value="P:aldehyde metabolic process"/>
    <property type="evidence" value="ECO:0007669"/>
    <property type="project" value="InterPro"/>
</dbReference>
<feature type="domain" description="Aldehyde dehydrogenase" evidence="7">
    <location>
        <begin position="21"/>
        <end position="436"/>
    </location>
</feature>
<dbReference type="InterPro" id="IPR016161">
    <property type="entry name" value="Ald_DH/histidinol_DH"/>
</dbReference>
<dbReference type="InterPro" id="IPR016162">
    <property type="entry name" value="Ald_DH_N"/>
</dbReference>
<feature type="active site" evidence="4 5">
    <location>
        <position position="217"/>
    </location>
</feature>
<dbReference type="InterPro" id="IPR016163">
    <property type="entry name" value="Ald_DH_C"/>
</dbReference>
<gene>
    <name evidence="8" type="ORF">PILCRDRAFT_538821</name>
</gene>
<evidence type="ECO:0000256" key="2">
    <source>
        <dbReference type="ARBA" id="ARBA00023002"/>
    </source>
</evidence>